<organism evidence="2 3">
    <name type="scientific">Circinella minor</name>
    <dbReference type="NCBI Taxonomy" id="1195481"/>
    <lineage>
        <taxon>Eukaryota</taxon>
        <taxon>Fungi</taxon>
        <taxon>Fungi incertae sedis</taxon>
        <taxon>Mucoromycota</taxon>
        <taxon>Mucoromycotina</taxon>
        <taxon>Mucoromycetes</taxon>
        <taxon>Mucorales</taxon>
        <taxon>Lichtheimiaceae</taxon>
        <taxon>Circinella</taxon>
    </lineage>
</organism>
<keyword evidence="3" id="KW-1185">Reference proteome</keyword>
<reference evidence="2 3" key="1">
    <citation type="submission" date="2020-12" db="EMBL/GenBank/DDBJ databases">
        <title>Metabolic potential, ecology and presence of endohyphal bacteria is reflected in genomic diversity of Mucoromycotina.</title>
        <authorList>
            <person name="Muszewska A."/>
            <person name="Okrasinska A."/>
            <person name="Steczkiewicz K."/>
            <person name="Drgas O."/>
            <person name="Orlowska M."/>
            <person name="Perlinska-Lenart U."/>
            <person name="Aleksandrzak-Piekarczyk T."/>
            <person name="Szatraj K."/>
            <person name="Zielenkiewicz U."/>
            <person name="Pilsyk S."/>
            <person name="Malc E."/>
            <person name="Mieczkowski P."/>
            <person name="Kruszewska J.S."/>
            <person name="Biernat P."/>
            <person name="Pawlowska J."/>
        </authorList>
    </citation>
    <scope>NUCLEOTIDE SEQUENCE [LARGE SCALE GENOMIC DNA]</scope>
    <source>
        <strain evidence="2 3">CBS 142.35</strain>
    </source>
</reference>
<evidence type="ECO:0000256" key="1">
    <source>
        <dbReference type="SAM" id="MobiDB-lite"/>
    </source>
</evidence>
<accession>A0A8H7RRS3</accession>
<evidence type="ECO:0000313" key="2">
    <source>
        <dbReference type="EMBL" id="KAG2214681.1"/>
    </source>
</evidence>
<dbReference type="Proteomes" id="UP000646827">
    <property type="component" value="Unassembled WGS sequence"/>
</dbReference>
<feature type="compositionally biased region" description="Acidic residues" evidence="1">
    <location>
        <begin position="138"/>
        <end position="155"/>
    </location>
</feature>
<dbReference type="OrthoDB" id="2393881at2759"/>
<evidence type="ECO:0000313" key="3">
    <source>
        <dbReference type="Proteomes" id="UP000646827"/>
    </source>
</evidence>
<feature type="non-terminal residue" evidence="2">
    <location>
        <position position="1"/>
    </location>
</feature>
<proteinExistence type="predicted"/>
<protein>
    <submittedName>
        <fullName evidence="2">Uncharacterized protein</fullName>
    </submittedName>
</protein>
<dbReference type="AlphaFoldDB" id="A0A8H7RRS3"/>
<sequence length="168" mass="19905">MKLYNKLSKQDVLATDGEYTLFINQLIELSSEKGYDLSKNNFIYPIRKEININLTVDERHYNDVFGSFRSKIENQFSEIGNKYTHHKLWESDDFEFPFEAKLIDIVISNSTEAALKKDEMLKLQEQFLNFDIDDNMNIDDDVSENDNEDNNSSEDDIPKFNEKKRRRK</sequence>
<dbReference type="EMBL" id="JAEPRB010000599">
    <property type="protein sequence ID" value="KAG2214681.1"/>
    <property type="molecule type" value="Genomic_DNA"/>
</dbReference>
<gene>
    <name evidence="2" type="ORF">INT45_009317</name>
</gene>
<comment type="caution">
    <text evidence="2">The sequence shown here is derived from an EMBL/GenBank/DDBJ whole genome shotgun (WGS) entry which is preliminary data.</text>
</comment>
<feature type="region of interest" description="Disordered" evidence="1">
    <location>
        <begin position="138"/>
        <end position="168"/>
    </location>
</feature>
<name>A0A8H7RRS3_9FUNG</name>